<evidence type="ECO:0000256" key="1">
    <source>
        <dbReference type="SAM" id="SignalP"/>
    </source>
</evidence>
<dbReference type="RefSeq" id="WP_167832528.1">
    <property type="nucleotide sequence ID" value="NZ_JAAVUM010000007.1"/>
</dbReference>
<dbReference type="AlphaFoldDB" id="A0A846TJC1"/>
<evidence type="ECO:0000313" key="2">
    <source>
        <dbReference type="EMBL" id="NKE06094.1"/>
    </source>
</evidence>
<evidence type="ECO:0000313" key="3">
    <source>
        <dbReference type="Proteomes" id="UP000587942"/>
    </source>
</evidence>
<accession>A0A846TJC1</accession>
<comment type="caution">
    <text evidence="2">The sequence shown here is derived from an EMBL/GenBank/DDBJ whole genome shotgun (WGS) entry which is preliminary data.</text>
</comment>
<protein>
    <recommendedName>
        <fullName evidence="4">Lipoprotein</fullName>
    </recommendedName>
</protein>
<keyword evidence="1" id="KW-0732">Signal</keyword>
<feature type="chain" id="PRO_5039262340" description="Lipoprotein" evidence="1">
    <location>
        <begin position="18"/>
        <end position="193"/>
    </location>
</feature>
<name>A0A846TJC1_9BACI</name>
<feature type="signal peptide" evidence="1">
    <location>
        <begin position="1"/>
        <end position="17"/>
    </location>
</feature>
<evidence type="ECO:0008006" key="4">
    <source>
        <dbReference type="Google" id="ProtNLM"/>
    </source>
</evidence>
<organism evidence="2 3">
    <name type="scientific">Mesobacillus selenatarsenatis</name>
    <dbReference type="NCBI Taxonomy" id="388741"/>
    <lineage>
        <taxon>Bacteria</taxon>
        <taxon>Bacillati</taxon>
        <taxon>Bacillota</taxon>
        <taxon>Bacilli</taxon>
        <taxon>Bacillales</taxon>
        <taxon>Bacillaceae</taxon>
        <taxon>Mesobacillus</taxon>
    </lineage>
</organism>
<reference evidence="2 3" key="1">
    <citation type="submission" date="2020-03" db="EMBL/GenBank/DDBJ databases">
        <authorList>
            <person name="Sun Q."/>
        </authorList>
    </citation>
    <scope>NUCLEOTIDE SEQUENCE [LARGE SCALE GENOMIC DNA]</scope>
    <source>
        <strain evidence="2 3">KACC 21451</strain>
    </source>
</reference>
<sequence length="193" mass="21624">MKKIVLALLLSTSILFAGCTEDQVNVTEPNQKTIEQAMLDSGIRTGNIMFTEKIKGQNAFSLYEQVDGFGVIHFVKSDKGWQYRGGSEFGHPVGKPDPLTFGAATWLLGDYSLEGNNRYNTVFIGEIHQPEITEIILEVKHGKYPAKIITRNSRKFWYHQSGTENAQSLVTKISGYTSTGKLIYEKNLNLSEK</sequence>
<dbReference type="Proteomes" id="UP000587942">
    <property type="component" value="Unassembled WGS sequence"/>
</dbReference>
<gene>
    <name evidence="2" type="ORF">GWK17_11550</name>
</gene>
<dbReference type="PROSITE" id="PS51257">
    <property type="entry name" value="PROKAR_LIPOPROTEIN"/>
    <property type="match status" value="1"/>
</dbReference>
<dbReference type="EMBL" id="JAAVUM010000007">
    <property type="protein sequence ID" value="NKE06094.1"/>
    <property type="molecule type" value="Genomic_DNA"/>
</dbReference>
<proteinExistence type="predicted"/>